<dbReference type="PANTHER" id="PTHR46093">
    <property type="entry name" value="ACYL-COA-BINDING DOMAIN-CONTAINING PROTEIN 5"/>
    <property type="match status" value="1"/>
</dbReference>
<dbReference type="SUPFAM" id="SSF117281">
    <property type="entry name" value="Kelch motif"/>
    <property type="match status" value="1"/>
</dbReference>
<proteinExistence type="predicted"/>
<dbReference type="Pfam" id="PF24681">
    <property type="entry name" value="Kelch_KLHDC2_KLHL20_DRC7"/>
    <property type="match status" value="1"/>
</dbReference>
<evidence type="ECO:0000313" key="4">
    <source>
        <dbReference type="EMBL" id="GHP07996.1"/>
    </source>
</evidence>
<dbReference type="EMBL" id="BNJQ01000019">
    <property type="protein sequence ID" value="GHP07996.1"/>
    <property type="molecule type" value="Genomic_DNA"/>
</dbReference>
<evidence type="ECO:0000313" key="5">
    <source>
        <dbReference type="Proteomes" id="UP000660262"/>
    </source>
</evidence>
<accession>A0A830HKT2</accession>
<dbReference type="Gene3D" id="2.120.10.80">
    <property type="entry name" value="Kelch-type beta propeller"/>
    <property type="match status" value="2"/>
</dbReference>
<organism evidence="4 5">
    <name type="scientific">Pycnococcus provasolii</name>
    <dbReference type="NCBI Taxonomy" id="41880"/>
    <lineage>
        <taxon>Eukaryota</taxon>
        <taxon>Viridiplantae</taxon>
        <taxon>Chlorophyta</taxon>
        <taxon>Pseudoscourfieldiophyceae</taxon>
        <taxon>Pseudoscourfieldiales</taxon>
        <taxon>Pycnococcaceae</taxon>
        <taxon>Pycnococcus</taxon>
    </lineage>
</organism>
<keyword evidence="1" id="KW-0880">Kelch repeat</keyword>
<dbReference type="AlphaFoldDB" id="A0A830HKT2"/>
<name>A0A830HKT2_9CHLO</name>
<reference evidence="4" key="1">
    <citation type="submission" date="2020-10" db="EMBL/GenBank/DDBJ databases">
        <title>Unveiling of a novel bifunctional photoreceptor, Dualchrome1, isolated from a cosmopolitan green alga.</title>
        <authorList>
            <person name="Suzuki S."/>
            <person name="Kawachi M."/>
        </authorList>
    </citation>
    <scope>NUCLEOTIDE SEQUENCE</scope>
    <source>
        <strain evidence="4">NIES 2893</strain>
    </source>
</reference>
<sequence length="350" mass="36058">MAVIEEDAVAASPAPLVGPPPAELPSGRGGHAACTAPLPADAREGEDVCCVVFGGANREPTVFDDVWRLVGNSSTGAFRWKRVVAPPLTNDDGVQHAPSARSGASASLVGKHVYVFGGQDPASGMVFNDVHALDTETGGWQRIEPASQSPPPMHSHACGVLRGRCLLVFGGASPNGVHADVYVFDTETRTWTNAKVSADDGVRVPAPREMHSGIMADDCTMVVYGGRGADGAVLDDAAVLDASDGAKFMWRRRRRTGHARCAHASAAAFGGSAALVHGGFTGSAVAANPELLDVASLSLRTAAPAHERADIPRFAHAAAAADLSSSSAVVLFGGVTPEEDLADVLLWTAS</sequence>
<dbReference type="OrthoDB" id="10251809at2759"/>
<evidence type="ECO:0000256" key="1">
    <source>
        <dbReference type="ARBA" id="ARBA00022441"/>
    </source>
</evidence>
<dbReference type="InterPro" id="IPR015915">
    <property type="entry name" value="Kelch-typ_b-propeller"/>
</dbReference>
<dbReference type="PANTHER" id="PTHR46093:SF18">
    <property type="entry name" value="FIBRONECTIN TYPE-III DOMAIN-CONTAINING PROTEIN"/>
    <property type="match status" value="1"/>
</dbReference>
<feature type="region of interest" description="Disordered" evidence="3">
    <location>
        <begin position="1"/>
        <end position="28"/>
    </location>
</feature>
<keyword evidence="2" id="KW-0677">Repeat</keyword>
<evidence type="ECO:0000256" key="3">
    <source>
        <dbReference type="SAM" id="MobiDB-lite"/>
    </source>
</evidence>
<dbReference type="Proteomes" id="UP000660262">
    <property type="component" value="Unassembled WGS sequence"/>
</dbReference>
<evidence type="ECO:0000256" key="2">
    <source>
        <dbReference type="ARBA" id="ARBA00022737"/>
    </source>
</evidence>
<comment type="caution">
    <text evidence="4">The sequence shown here is derived from an EMBL/GenBank/DDBJ whole genome shotgun (WGS) entry which is preliminary data.</text>
</comment>
<protein>
    <submittedName>
        <fullName evidence="4">Uncharacterized protein</fullName>
    </submittedName>
</protein>
<keyword evidence="5" id="KW-1185">Reference proteome</keyword>
<gene>
    <name evidence="4" type="ORF">PPROV_000673800</name>
</gene>